<dbReference type="AlphaFoldDB" id="A0A512L869"/>
<accession>A0A512L869</accession>
<dbReference type="EMBL" id="BKAD01000017">
    <property type="protein sequence ID" value="GEP30678.1"/>
    <property type="molecule type" value="Genomic_DNA"/>
</dbReference>
<dbReference type="PANTHER" id="PTHR43681:SF1">
    <property type="entry name" value="SARCALUMENIN"/>
    <property type="match status" value="1"/>
</dbReference>
<dbReference type="InterPro" id="IPR045063">
    <property type="entry name" value="Dynamin_N"/>
</dbReference>
<name>A0A512L869_9PROT</name>
<dbReference type="OrthoDB" id="5295100at2"/>
<dbReference type="Pfam" id="PF00350">
    <property type="entry name" value="Dynamin_N"/>
    <property type="match status" value="1"/>
</dbReference>
<dbReference type="InterPro" id="IPR027417">
    <property type="entry name" value="P-loop_NTPase"/>
</dbReference>
<reference evidence="3 4" key="1">
    <citation type="submission" date="2019-07" db="EMBL/GenBank/DDBJ databases">
        <title>Whole genome shotgun sequence of Thiobacillus plumbophilus NBRC 107929.</title>
        <authorList>
            <person name="Hosoyama A."/>
            <person name="Uohara A."/>
            <person name="Ohji S."/>
            <person name="Ichikawa N."/>
        </authorList>
    </citation>
    <scope>NUCLEOTIDE SEQUENCE [LARGE SCALE GENOMIC DNA]</scope>
    <source>
        <strain evidence="3 4">NBRC 107929</strain>
    </source>
</reference>
<keyword evidence="4" id="KW-1185">Reference proteome</keyword>
<dbReference type="Gene3D" id="3.40.50.300">
    <property type="entry name" value="P-loop containing nucleotide triphosphate hydrolases"/>
    <property type="match status" value="1"/>
</dbReference>
<evidence type="ECO:0000256" key="1">
    <source>
        <dbReference type="SAM" id="Coils"/>
    </source>
</evidence>
<feature type="coiled-coil region" evidence="1">
    <location>
        <begin position="594"/>
        <end position="628"/>
    </location>
</feature>
<dbReference type="PANTHER" id="PTHR43681">
    <property type="entry name" value="TRANSMEMBRANE GTPASE FZO"/>
    <property type="match status" value="1"/>
</dbReference>
<dbReference type="InterPro" id="IPR051943">
    <property type="entry name" value="TRAFAC_Dynamin-like_GTPase"/>
</dbReference>
<feature type="domain" description="Dynamin N-terminal" evidence="2">
    <location>
        <begin position="59"/>
        <end position="272"/>
    </location>
</feature>
<organism evidence="3 4">
    <name type="scientific">Sulfuriferula plumbiphila</name>
    <dbReference type="NCBI Taxonomy" id="171865"/>
    <lineage>
        <taxon>Bacteria</taxon>
        <taxon>Pseudomonadati</taxon>
        <taxon>Pseudomonadota</taxon>
        <taxon>Betaproteobacteria</taxon>
        <taxon>Nitrosomonadales</taxon>
        <taxon>Sulfuricellaceae</taxon>
        <taxon>Sulfuriferula</taxon>
    </lineage>
</organism>
<evidence type="ECO:0000313" key="3">
    <source>
        <dbReference type="EMBL" id="GEP30678.1"/>
    </source>
</evidence>
<comment type="caution">
    <text evidence="3">The sequence shown here is derived from an EMBL/GenBank/DDBJ whole genome shotgun (WGS) entry which is preliminary data.</text>
</comment>
<sequence length="656" mass="73774">MANRLEQEIVNYQQRRDVVLGALEAYRGWLDRYASIEAQQTLRLYDLAESLKQDRLVLAFVAEFSRGKSELINALFFADLKQRLLPSDAGRTTMCPTEIFHDVDSKPYVRLLPIETRLRDASIATLKRMPIEWSTISLDPSNAMQMSAALRSLAEVKRVSAAEARAMGLCDEDDAGLARQGAADGRVEVPAWRYALINFPHPLLNGGLAILDTPGLNALGNEPELTLNAIPNAHGVFFLLATDTGVTRSDLDIWENTVYRRVHHHIAVLNKIDMLWDELKSEAEIDAIIQRQIEQTAQQLRIPRHQVFAVSAQKALVGKIREDPALLERSGIAALETLLADKIIPSRQALLHQSVHREVLAMLETSRHGVVSRLEAIRGDAEQLGAFTGKNREVVTKLRDRLVTEKRGYDAVALNFKITRNLVQQQGRSLLSELSGDVLDALLEKSRAHLDESWTTASLTRGMNHLFGRINAQFARVDTAAANILALLDSAYRRFQEQHGFPQLNPPRLDLERHRERLAGLARSTGMFCRDPLNLMLEKRFMVSRFYQSLVAEARTVFEMARMEADAWLRMTLDPLVIRIRDHKTQLELRVENIRKVHDNLDSLQAKVAELKQQFDDLGKQHQEINAILRALAPDTAGASADKTSPPALRVVQAVA</sequence>
<gene>
    <name evidence="3" type="ORF">TPL01_18160</name>
</gene>
<evidence type="ECO:0000313" key="4">
    <source>
        <dbReference type="Proteomes" id="UP000321337"/>
    </source>
</evidence>
<proteinExistence type="predicted"/>
<dbReference type="RefSeq" id="WP_147072971.1">
    <property type="nucleotide sequence ID" value="NZ_AP021884.1"/>
</dbReference>
<dbReference type="SUPFAM" id="SSF52540">
    <property type="entry name" value="P-loop containing nucleoside triphosphate hydrolases"/>
    <property type="match status" value="1"/>
</dbReference>
<keyword evidence="1" id="KW-0175">Coiled coil</keyword>
<evidence type="ECO:0000259" key="2">
    <source>
        <dbReference type="Pfam" id="PF00350"/>
    </source>
</evidence>
<protein>
    <recommendedName>
        <fullName evidence="2">Dynamin N-terminal domain-containing protein</fullName>
    </recommendedName>
</protein>
<dbReference type="Proteomes" id="UP000321337">
    <property type="component" value="Unassembled WGS sequence"/>
</dbReference>